<keyword evidence="11" id="KW-1185">Reference proteome</keyword>
<evidence type="ECO:0000256" key="5">
    <source>
        <dbReference type="ARBA" id="ARBA00022723"/>
    </source>
</evidence>
<protein>
    <recommendedName>
        <fullName evidence="12">Cytochrome P450</fullName>
    </recommendedName>
</protein>
<evidence type="ECO:0000256" key="4">
    <source>
        <dbReference type="ARBA" id="ARBA00022617"/>
    </source>
</evidence>
<evidence type="ECO:0008006" key="12">
    <source>
        <dbReference type="Google" id="ProtNLM"/>
    </source>
</evidence>
<evidence type="ECO:0000256" key="9">
    <source>
        <dbReference type="SAM" id="Phobius"/>
    </source>
</evidence>
<dbReference type="PRINTS" id="PR00463">
    <property type="entry name" value="EP450I"/>
</dbReference>
<dbReference type="InterPro" id="IPR036396">
    <property type="entry name" value="Cyt_P450_sf"/>
</dbReference>
<name>A0ABR1J5G6_9AGAR</name>
<sequence length="426" mass="48148">MPDFPDLPHLFIIALVVLVISALIVAPRRKYPLPPGPKGLFAGRKVTFLKSWEELEDLTNKYGPVCSLRNGTQVVVVIGKRQAAVEIMERQGTFLVDRPRSIAAGEILSENMRLLVMSYGKRFKQFRKVLHTHLQPNAVPAYENLQMRHAKDLVLNILSDPDKHLDHARRFAASFILSLTYGKKDSTSLNDPEVMGIQRTLQRMGMASQPGTFFVDYHPLLRYIPMFVRKLRTWHREELALYQKQLSRVQEDITNGQCQPCFGKFLLENRSGHGLDDEEMAYLAGSMFGAGSETTANSIGLLMMAAACFPDAQVQVQKELDEVVGHDSAPSFKHRASLHKVSAFVTETLRWRAVSGTGFAHVATKDIFWNGYCIPKGAVVVGNHWSICRDPDAFPDPEEFRLERWLDSDGKFSEKQQTLIFGFGRR</sequence>
<comment type="cofactor">
    <cofactor evidence="1">
        <name>heme</name>
        <dbReference type="ChEBI" id="CHEBI:30413"/>
    </cofactor>
</comment>
<keyword evidence="7" id="KW-0408">Iron</keyword>
<evidence type="ECO:0000313" key="10">
    <source>
        <dbReference type="EMBL" id="KAK7450634.1"/>
    </source>
</evidence>
<dbReference type="InterPro" id="IPR001128">
    <property type="entry name" value="Cyt_P450"/>
</dbReference>
<accession>A0ABR1J5G6</accession>
<evidence type="ECO:0000313" key="11">
    <source>
        <dbReference type="Proteomes" id="UP001498398"/>
    </source>
</evidence>
<evidence type="ECO:0000256" key="8">
    <source>
        <dbReference type="ARBA" id="ARBA00023033"/>
    </source>
</evidence>
<keyword evidence="5" id="KW-0479">Metal-binding</keyword>
<gene>
    <name evidence="10" type="ORF">VKT23_012944</name>
</gene>
<evidence type="ECO:0000256" key="1">
    <source>
        <dbReference type="ARBA" id="ARBA00001971"/>
    </source>
</evidence>
<dbReference type="InterPro" id="IPR002401">
    <property type="entry name" value="Cyt_P450_E_grp-I"/>
</dbReference>
<dbReference type="EMBL" id="JBANRG010000033">
    <property type="protein sequence ID" value="KAK7450634.1"/>
    <property type="molecule type" value="Genomic_DNA"/>
</dbReference>
<dbReference type="PANTHER" id="PTHR46300:SF1">
    <property type="entry name" value="P450, PUTATIVE (EUROFUNG)-RELATED"/>
    <property type="match status" value="1"/>
</dbReference>
<dbReference type="Proteomes" id="UP001498398">
    <property type="component" value="Unassembled WGS sequence"/>
</dbReference>
<keyword evidence="9" id="KW-0812">Transmembrane</keyword>
<keyword evidence="6" id="KW-0560">Oxidoreductase</keyword>
<organism evidence="10 11">
    <name type="scientific">Marasmiellus scandens</name>
    <dbReference type="NCBI Taxonomy" id="2682957"/>
    <lineage>
        <taxon>Eukaryota</taxon>
        <taxon>Fungi</taxon>
        <taxon>Dikarya</taxon>
        <taxon>Basidiomycota</taxon>
        <taxon>Agaricomycotina</taxon>
        <taxon>Agaricomycetes</taxon>
        <taxon>Agaricomycetidae</taxon>
        <taxon>Agaricales</taxon>
        <taxon>Marasmiineae</taxon>
        <taxon>Omphalotaceae</taxon>
        <taxon>Marasmiellus</taxon>
    </lineage>
</organism>
<proteinExistence type="inferred from homology"/>
<dbReference type="CDD" id="cd11065">
    <property type="entry name" value="CYP64-like"/>
    <property type="match status" value="1"/>
</dbReference>
<dbReference type="PANTHER" id="PTHR46300">
    <property type="entry name" value="P450, PUTATIVE (EUROFUNG)-RELATED-RELATED"/>
    <property type="match status" value="1"/>
</dbReference>
<evidence type="ECO:0000256" key="7">
    <source>
        <dbReference type="ARBA" id="ARBA00023004"/>
    </source>
</evidence>
<keyword evidence="9" id="KW-1133">Transmembrane helix</keyword>
<reference evidence="10 11" key="1">
    <citation type="submission" date="2024-01" db="EMBL/GenBank/DDBJ databases">
        <title>A draft genome for the cacao thread blight pathogen Marasmiellus scandens.</title>
        <authorList>
            <person name="Baruah I.K."/>
            <person name="Leung J."/>
            <person name="Bukari Y."/>
            <person name="Amoako-Attah I."/>
            <person name="Meinhardt L.W."/>
            <person name="Bailey B.A."/>
            <person name="Cohen S.P."/>
        </authorList>
    </citation>
    <scope>NUCLEOTIDE SEQUENCE [LARGE SCALE GENOMIC DNA]</scope>
    <source>
        <strain evidence="10 11">GH-19</strain>
    </source>
</reference>
<keyword evidence="9" id="KW-0472">Membrane</keyword>
<comment type="similarity">
    <text evidence="3">Belongs to the cytochrome P450 family.</text>
</comment>
<evidence type="ECO:0000256" key="6">
    <source>
        <dbReference type="ARBA" id="ARBA00023002"/>
    </source>
</evidence>
<comment type="pathway">
    <text evidence="2">Secondary metabolite biosynthesis.</text>
</comment>
<dbReference type="Pfam" id="PF00067">
    <property type="entry name" value="p450"/>
    <property type="match status" value="1"/>
</dbReference>
<comment type="caution">
    <text evidence="10">The sequence shown here is derived from an EMBL/GenBank/DDBJ whole genome shotgun (WGS) entry which is preliminary data.</text>
</comment>
<dbReference type="InterPro" id="IPR050364">
    <property type="entry name" value="Cytochrome_P450_fung"/>
</dbReference>
<feature type="transmembrane region" description="Helical" evidence="9">
    <location>
        <begin position="6"/>
        <end position="26"/>
    </location>
</feature>
<dbReference type="SUPFAM" id="SSF48264">
    <property type="entry name" value="Cytochrome P450"/>
    <property type="match status" value="1"/>
</dbReference>
<dbReference type="Gene3D" id="1.10.630.10">
    <property type="entry name" value="Cytochrome P450"/>
    <property type="match status" value="1"/>
</dbReference>
<evidence type="ECO:0000256" key="2">
    <source>
        <dbReference type="ARBA" id="ARBA00005179"/>
    </source>
</evidence>
<evidence type="ECO:0000256" key="3">
    <source>
        <dbReference type="ARBA" id="ARBA00010617"/>
    </source>
</evidence>
<keyword evidence="8" id="KW-0503">Monooxygenase</keyword>
<keyword evidence="4" id="KW-0349">Heme</keyword>